<evidence type="ECO:0000256" key="6">
    <source>
        <dbReference type="ARBA" id="ARBA00022989"/>
    </source>
</evidence>
<evidence type="ECO:0000256" key="1">
    <source>
        <dbReference type="ARBA" id="ARBA00004651"/>
    </source>
</evidence>
<evidence type="ECO:0000256" key="8">
    <source>
        <dbReference type="SAM" id="Phobius"/>
    </source>
</evidence>
<dbReference type="Pfam" id="PF01618">
    <property type="entry name" value="MotA_ExbB"/>
    <property type="match status" value="1"/>
</dbReference>
<evidence type="ECO:0000256" key="5">
    <source>
        <dbReference type="ARBA" id="ARBA00022692"/>
    </source>
</evidence>
<keyword evidence="5 8" id="KW-0812">Transmembrane</keyword>
<dbReference type="InterPro" id="IPR002898">
    <property type="entry name" value="MotA_ExbB_proton_chnl"/>
</dbReference>
<comment type="similarity">
    <text evidence="2">Belongs to the MotA family.</text>
</comment>
<feature type="transmembrane region" description="Helical" evidence="8">
    <location>
        <begin position="146"/>
        <end position="170"/>
    </location>
</feature>
<dbReference type="InterPro" id="IPR000540">
    <property type="entry name" value="Flag_MotA_CS"/>
</dbReference>
<evidence type="ECO:0000313" key="11">
    <source>
        <dbReference type="Proteomes" id="UP001518925"/>
    </source>
</evidence>
<evidence type="ECO:0000313" key="10">
    <source>
        <dbReference type="EMBL" id="MBM6618083.1"/>
    </source>
</evidence>
<keyword evidence="10" id="KW-0966">Cell projection</keyword>
<keyword evidence="3" id="KW-0813">Transport</keyword>
<sequence>MDKATLVGIILALAGLLGGMFFKHVPFSNLGNPAAIFMIIIGTIGAVGIAFPASELKKIPKLFKILFNGKQEFSISELIPTFTNWANIARKEGLLALETQLNEVNEPFLKNGLSLAIDGQSPEFIRDVMNEEIDAMEERHQAAASIFTQAGTYAPTLGVLGAVVGLIAALGNMADIDALGQAIAAAFVATLYGIFTGYSLWHPFANKLKRKSKEEAQVKRIMIEGVLSVLDGQSPTMLEQKLLSYLPNSEREKYLAAQGQGGKQDE</sequence>
<keyword evidence="4" id="KW-1003">Cell membrane</keyword>
<dbReference type="PANTHER" id="PTHR30433">
    <property type="entry name" value="CHEMOTAXIS PROTEIN MOTA"/>
    <property type="match status" value="1"/>
</dbReference>
<dbReference type="InterPro" id="IPR047055">
    <property type="entry name" value="MotA-like"/>
</dbReference>
<gene>
    <name evidence="10" type="primary">motA</name>
    <name evidence="10" type="ORF">JR050_10480</name>
</gene>
<evidence type="ECO:0000259" key="9">
    <source>
        <dbReference type="Pfam" id="PF01618"/>
    </source>
</evidence>
<comment type="subcellular location">
    <subcellularLocation>
        <location evidence="1">Cell membrane</location>
        <topology evidence="1">Multi-pass membrane protein</topology>
    </subcellularLocation>
</comment>
<dbReference type="EMBL" id="JAFELM010000030">
    <property type="protein sequence ID" value="MBM6618083.1"/>
    <property type="molecule type" value="Genomic_DNA"/>
</dbReference>
<keyword evidence="10" id="KW-0282">Flagellum</keyword>
<evidence type="ECO:0000256" key="4">
    <source>
        <dbReference type="ARBA" id="ARBA00022475"/>
    </source>
</evidence>
<dbReference type="RefSeq" id="WP_204203451.1">
    <property type="nucleotide sequence ID" value="NZ_JAFELM010000030.1"/>
</dbReference>
<keyword evidence="11" id="KW-1185">Reference proteome</keyword>
<keyword evidence="6 8" id="KW-1133">Transmembrane helix</keyword>
<feature type="transmembrane region" description="Helical" evidence="8">
    <location>
        <begin position="182"/>
        <end position="201"/>
    </location>
</feature>
<proteinExistence type="inferred from homology"/>
<keyword evidence="10" id="KW-0969">Cilium</keyword>
<comment type="caution">
    <text evidence="10">The sequence shown here is derived from an EMBL/GenBank/DDBJ whole genome shotgun (WGS) entry which is preliminary data.</text>
</comment>
<keyword evidence="7 8" id="KW-0472">Membrane</keyword>
<accession>A0ABS2DHY8</accession>
<reference evidence="10 11" key="1">
    <citation type="submission" date="2021-02" db="EMBL/GenBank/DDBJ databases">
        <title>Bacillus sp. RD4P76, an endophyte from a halophyte.</title>
        <authorList>
            <person name="Sun J.-Q."/>
        </authorList>
    </citation>
    <scope>NUCLEOTIDE SEQUENCE [LARGE SCALE GENOMIC DNA]</scope>
    <source>
        <strain evidence="10 11">RD4P76</strain>
    </source>
</reference>
<organism evidence="10 11">
    <name type="scientific">Bacillus suaedaesalsae</name>
    <dbReference type="NCBI Taxonomy" id="2810349"/>
    <lineage>
        <taxon>Bacteria</taxon>
        <taxon>Bacillati</taxon>
        <taxon>Bacillota</taxon>
        <taxon>Bacilli</taxon>
        <taxon>Bacillales</taxon>
        <taxon>Bacillaceae</taxon>
        <taxon>Bacillus</taxon>
    </lineage>
</organism>
<dbReference type="Proteomes" id="UP001518925">
    <property type="component" value="Unassembled WGS sequence"/>
</dbReference>
<protein>
    <submittedName>
        <fullName evidence="10">Flagellar motor stator protein MotA</fullName>
    </submittedName>
</protein>
<evidence type="ECO:0000256" key="2">
    <source>
        <dbReference type="ARBA" id="ARBA00008038"/>
    </source>
</evidence>
<evidence type="ECO:0000256" key="3">
    <source>
        <dbReference type="ARBA" id="ARBA00022448"/>
    </source>
</evidence>
<dbReference type="PROSITE" id="PS01307">
    <property type="entry name" value="MOTA"/>
    <property type="match status" value="1"/>
</dbReference>
<feature type="domain" description="MotA/TolQ/ExbB proton channel" evidence="9">
    <location>
        <begin position="102"/>
        <end position="217"/>
    </location>
</feature>
<dbReference type="PANTHER" id="PTHR30433:SF3">
    <property type="entry name" value="MOTILITY PROTEIN A"/>
    <property type="match status" value="1"/>
</dbReference>
<feature type="transmembrane region" description="Helical" evidence="8">
    <location>
        <begin position="34"/>
        <end position="54"/>
    </location>
</feature>
<evidence type="ECO:0000256" key="7">
    <source>
        <dbReference type="ARBA" id="ARBA00023136"/>
    </source>
</evidence>
<name>A0ABS2DHY8_9BACI</name>
<dbReference type="NCBIfam" id="NF005997">
    <property type="entry name" value="PRK08124.1"/>
    <property type="match status" value="1"/>
</dbReference>